<keyword evidence="2" id="KW-1185">Reference proteome</keyword>
<dbReference type="EMBL" id="JAYMGO010000003">
    <property type="protein sequence ID" value="KAL1277980.1"/>
    <property type="molecule type" value="Genomic_DNA"/>
</dbReference>
<sequence>MACYARGSSLRLSSVSAVAFWVIYRVTDLLMDRGSRSGWIKVWLEFDDLAYGGRRSLLRGSSLIHGLMLNRSGFCSGTFLSVHFAARCFYFSLFND</sequence>
<comment type="caution">
    <text evidence="1">The sequence shown here is derived from an EMBL/GenBank/DDBJ whole genome shotgun (WGS) entry which is preliminary data.</text>
</comment>
<dbReference type="Proteomes" id="UP001558613">
    <property type="component" value="Unassembled WGS sequence"/>
</dbReference>
<gene>
    <name evidence="1" type="ORF">QQF64_024653</name>
</gene>
<protein>
    <submittedName>
        <fullName evidence="1">Uncharacterized protein</fullName>
    </submittedName>
</protein>
<proteinExistence type="predicted"/>
<evidence type="ECO:0000313" key="2">
    <source>
        <dbReference type="Proteomes" id="UP001558613"/>
    </source>
</evidence>
<accession>A0ABR3NLV7</accession>
<name>A0ABR3NLV7_9TELE</name>
<evidence type="ECO:0000313" key="1">
    <source>
        <dbReference type="EMBL" id="KAL1277980.1"/>
    </source>
</evidence>
<organism evidence="1 2">
    <name type="scientific">Cirrhinus molitorella</name>
    <name type="common">mud carp</name>
    <dbReference type="NCBI Taxonomy" id="172907"/>
    <lineage>
        <taxon>Eukaryota</taxon>
        <taxon>Metazoa</taxon>
        <taxon>Chordata</taxon>
        <taxon>Craniata</taxon>
        <taxon>Vertebrata</taxon>
        <taxon>Euteleostomi</taxon>
        <taxon>Actinopterygii</taxon>
        <taxon>Neopterygii</taxon>
        <taxon>Teleostei</taxon>
        <taxon>Ostariophysi</taxon>
        <taxon>Cypriniformes</taxon>
        <taxon>Cyprinidae</taxon>
        <taxon>Labeoninae</taxon>
        <taxon>Labeonini</taxon>
        <taxon>Cirrhinus</taxon>
    </lineage>
</organism>
<reference evidence="1 2" key="1">
    <citation type="submission" date="2023-09" db="EMBL/GenBank/DDBJ databases">
        <authorList>
            <person name="Wang M."/>
        </authorList>
    </citation>
    <scope>NUCLEOTIDE SEQUENCE [LARGE SCALE GENOMIC DNA]</scope>
    <source>
        <strain evidence="1">GT-2023</strain>
        <tissue evidence="1">Liver</tissue>
    </source>
</reference>